<dbReference type="OrthoDB" id="9990796at2759"/>
<dbReference type="AlphaFoldDB" id="A0A804UKZ7"/>
<proteinExistence type="predicted"/>
<reference evidence="2" key="3">
    <citation type="submission" date="2021-05" db="UniProtKB">
        <authorList>
            <consortium name="EnsemblPlants"/>
        </authorList>
    </citation>
    <scope>IDENTIFICATION</scope>
    <source>
        <strain evidence="2">cv. B73</strain>
    </source>
</reference>
<feature type="compositionally biased region" description="Basic and acidic residues" evidence="1">
    <location>
        <begin position="1"/>
        <end position="17"/>
    </location>
</feature>
<feature type="region of interest" description="Disordered" evidence="1">
    <location>
        <begin position="1"/>
        <end position="30"/>
    </location>
</feature>
<name>A0A804UKZ7_MAIZE</name>
<dbReference type="Proteomes" id="UP000007305">
    <property type="component" value="Chromosome 9"/>
</dbReference>
<reference evidence="2" key="2">
    <citation type="submission" date="2019-07" db="EMBL/GenBank/DDBJ databases">
        <authorList>
            <person name="Seetharam A."/>
            <person name="Woodhouse M."/>
            <person name="Cannon E."/>
        </authorList>
    </citation>
    <scope>NUCLEOTIDE SEQUENCE [LARGE SCALE GENOMIC DNA]</scope>
    <source>
        <strain evidence="2">cv. B73</strain>
    </source>
</reference>
<reference evidence="3" key="1">
    <citation type="journal article" date="2009" name="Science">
        <title>The B73 maize genome: complexity, diversity, and dynamics.</title>
        <authorList>
            <person name="Schnable P.S."/>
            <person name="Ware D."/>
            <person name="Fulton R.S."/>
            <person name="Stein J.C."/>
            <person name="Wei F."/>
            <person name="Pasternak S."/>
            <person name="Liang C."/>
            <person name="Zhang J."/>
            <person name="Fulton L."/>
            <person name="Graves T.A."/>
            <person name="Minx P."/>
            <person name="Reily A.D."/>
            <person name="Courtney L."/>
            <person name="Kruchowski S.S."/>
            <person name="Tomlinson C."/>
            <person name="Strong C."/>
            <person name="Delehaunty K."/>
            <person name="Fronick C."/>
            <person name="Courtney B."/>
            <person name="Rock S.M."/>
            <person name="Belter E."/>
            <person name="Du F."/>
            <person name="Kim K."/>
            <person name="Abbott R.M."/>
            <person name="Cotton M."/>
            <person name="Levy A."/>
            <person name="Marchetto P."/>
            <person name="Ochoa K."/>
            <person name="Jackson S.M."/>
            <person name="Gillam B."/>
            <person name="Chen W."/>
            <person name="Yan L."/>
            <person name="Higginbotham J."/>
            <person name="Cardenas M."/>
            <person name="Waligorski J."/>
            <person name="Applebaum E."/>
            <person name="Phelps L."/>
            <person name="Falcone J."/>
            <person name="Kanchi K."/>
            <person name="Thane T."/>
            <person name="Scimone A."/>
            <person name="Thane N."/>
            <person name="Henke J."/>
            <person name="Wang T."/>
            <person name="Ruppert J."/>
            <person name="Shah N."/>
            <person name="Rotter K."/>
            <person name="Hodges J."/>
            <person name="Ingenthron E."/>
            <person name="Cordes M."/>
            <person name="Kohlberg S."/>
            <person name="Sgro J."/>
            <person name="Delgado B."/>
            <person name="Mead K."/>
            <person name="Chinwalla A."/>
            <person name="Leonard S."/>
            <person name="Crouse K."/>
            <person name="Collura K."/>
            <person name="Kudrna D."/>
            <person name="Currie J."/>
            <person name="He R."/>
            <person name="Angelova A."/>
            <person name="Rajasekar S."/>
            <person name="Mueller T."/>
            <person name="Lomeli R."/>
            <person name="Scara G."/>
            <person name="Ko A."/>
            <person name="Delaney K."/>
            <person name="Wissotski M."/>
            <person name="Lopez G."/>
            <person name="Campos D."/>
            <person name="Braidotti M."/>
            <person name="Ashley E."/>
            <person name="Golser W."/>
            <person name="Kim H."/>
            <person name="Lee S."/>
            <person name="Lin J."/>
            <person name="Dujmic Z."/>
            <person name="Kim W."/>
            <person name="Talag J."/>
            <person name="Zuccolo A."/>
            <person name="Fan C."/>
            <person name="Sebastian A."/>
            <person name="Kramer M."/>
            <person name="Spiegel L."/>
            <person name="Nascimento L."/>
            <person name="Zutavern T."/>
            <person name="Miller B."/>
            <person name="Ambroise C."/>
            <person name="Muller S."/>
            <person name="Spooner W."/>
            <person name="Narechania A."/>
            <person name="Ren L."/>
            <person name="Wei S."/>
            <person name="Kumari S."/>
            <person name="Faga B."/>
            <person name="Levy M.J."/>
            <person name="McMahan L."/>
            <person name="Van Buren P."/>
            <person name="Vaughn M.W."/>
            <person name="Ying K."/>
            <person name="Yeh C.-T."/>
            <person name="Emrich S.J."/>
            <person name="Jia Y."/>
            <person name="Kalyanaraman A."/>
            <person name="Hsia A.-P."/>
            <person name="Barbazuk W.B."/>
            <person name="Baucom R.S."/>
            <person name="Brutnell T.P."/>
            <person name="Carpita N.C."/>
            <person name="Chaparro C."/>
            <person name="Chia J.-M."/>
            <person name="Deragon J.-M."/>
            <person name="Estill J.C."/>
            <person name="Fu Y."/>
            <person name="Jeddeloh J.A."/>
            <person name="Han Y."/>
            <person name="Lee H."/>
            <person name="Li P."/>
            <person name="Lisch D.R."/>
            <person name="Liu S."/>
            <person name="Liu Z."/>
            <person name="Nagel D.H."/>
            <person name="McCann M.C."/>
            <person name="SanMiguel P."/>
            <person name="Myers A.M."/>
            <person name="Nettleton D."/>
            <person name="Nguyen J."/>
            <person name="Penning B.W."/>
            <person name="Ponnala L."/>
            <person name="Schneider K.L."/>
            <person name="Schwartz D.C."/>
            <person name="Sharma A."/>
            <person name="Soderlund C."/>
            <person name="Springer N.M."/>
            <person name="Sun Q."/>
            <person name="Wang H."/>
            <person name="Waterman M."/>
            <person name="Westerman R."/>
            <person name="Wolfgruber T.K."/>
            <person name="Yang L."/>
            <person name="Yu Y."/>
            <person name="Zhang L."/>
            <person name="Zhou S."/>
            <person name="Zhu Q."/>
            <person name="Bennetzen J.L."/>
            <person name="Dawe R.K."/>
            <person name="Jiang J."/>
            <person name="Jiang N."/>
            <person name="Presting G.G."/>
            <person name="Wessler S.R."/>
            <person name="Aluru S."/>
            <person name="Martienssen R.A."/>
            <person name="Clifton S.W."/>
            <person name="McCombie W.R."/>
            <person name="Wing R.A."/>
            <person name="Wilson R.K."/>
        </authorList>
    </citation>
    <scope>NUCLEOTIDE SEQUENCE [LARGE SCALE GENOMIC DNA]</scope>
    <source>
        <strain evidence="3">cv. B73</strain>
    </source>
</reference>
<feature type="compositionally biased region" description="Basic residues" evidence="1">
    <location>
        <begin position="108"/>
        <end position="124"/>
    </location>
</feature>
<dbReference type="EnsemblPlants" id="Zm00001eb403700_T001">
    <property type="protein sequence ID" value="Zm00001eb403700_P001"/>
    <property type="gene ID" value="Zm00001eb403700"/>
</dbReference>
<protein>
    <submittedName>
        <fullName evidence="2">Uncharacterized protein</fullName>
    </submittedName>
</protein>
<dbReference type="Gramene" id="Zm00001eb403700_T001">
    <property type="protein sequence ID" value="Zm00001eb403700_P001"/>
    <property type="gene ID" value="Zm00001eb403700"/>
</dbReference>
<feature type="compositionally biased region" description="Basic residues" evidence="1">
    <location>
        <begin position="55"/>
        <end position="74"/>
    </location>
</feature>
<feature type="region of interest" description="Disordered" evidence="1">
    <location>
        <begin position="47"/>
        <end position="182"/>
    </location>
</feature>
<feature type="compositionally biased region" description="Basic and acidic residues" evidence="1">
    <location>
        <begin position="96"/>
        <end position="107"/>
    </location>
</feature>
<accession>A0A804UKZ7</accession>
<sequence>MANGGRRRDPGDGDGRHVRALGGRRGGDGVLGAVGAPGAVARVAVAHARVAPPGPRRRALRAQRRVRHRQRRPGHVPPRLRLLQPGPRPGPLLRRGAGDHALRDGLHVRARRPRPPPFPRRPHRERALLPACRRSPSDTSHGQVPGRAIRPVPGAQGAEGGGRDRGAGEGDQEEDQEEGGARRHPIRPACYCYTHSALATESHCVLAFPFFLCSLDV</sequence>
<evidence type="ECO:0000256" key="1">
    <source>
        <dbReference type="SAM" id="MobiDB-lite"/>
    </source>
</evidence>
<evidence type="ECO:0000313" key="3">
    <source>
        <dbReference type="Proteomes" id="UP000007305"/>
    </source>
</evidence>
<feature type="compositionally biased region" description="Low complexity" evidence="1">
    <location>
        <begin position="77"/>
        <end position="95"/>
    </location>
</feature>
<organism evidence="2 3">
    <name type="scientific">Zea mays</name>
    <name type="common">Maize</name>
    <dbReference type="NCBI Taxonomy" id="4577"/>
    <lineage>
        <taxon>Eukaryota</taxon>
        <taxon>Viridiplantae</taxon>
        <taxon>Streptophyta</taxon>
        <taxon>Embryophyta</taxon>
        <taxon>Tracheophyta</taxon>
        <taxon>Spermatophyta</taxon>
        <taxon>Magnoliopsida</taxon>
        <taxon>Liliopsida</taxon>
        <taxon>Poales</taxon>
        <taxon>Poaceae</taxon>
        <taxon>PACMAD clade</taxon>
        <taxon>Panicoideae</taxon>
        <taxon>Andropogonodae</taxon>
        <taxon>Andropogoneae</taxon>
        <taxon>Tripsacinae</taxon>
        <taxon>Zea</taxon>
    </lineage>
</organism>
<evidence type="ECO:0000313" key="2">
    <source>
        <dbReference type="EnsemblPlants" id="Zm00001eb403700_P001"/>
    </source>
</evidence>
<gene>
    <name evidence="2" type="primary">LOC100281693</name>
</gene>
<keyword evidence="3" id="KW-1185">Reference proteome</keyword>